<dbReference type="Proteomes" id="UP000562984">
    <property type="component" value="Unassembled WGS sequence"/>
</dbReference>
<feature type="transmembrane region" description="Helical" evidence="8">
    <location>
        <begin position="23"/>
        <end position="42"/>
    </location>
</feature>
<dbReference type="Pfam" id="PF09594">
    <property type="entry name" value="GT87"/>
    <property type="match status" value="1"/>
</dbReference>
<protein>
    <submittedName>
        <fullName evidence="9">DUF2029 domain-containing protein</fullName>
    </submittedName>
</protein>
<reference evidence="9 10" key="1">
    <citation type="submission" date="2020-05" db="EMBL/GenBank/DDBJ databases">
        <title>Nakamurella sp. DB0629 isolated from air conditioner.</title>
        <authorList>
            <person name="Kim D.H."/>
            <person name="Kim D.-U."/>
        </authorList>
    </citation>
    <scope>NUCLEOTIDE SEQUENCE [LARGE SCALE GENOMIC DNA]</scope>
    <source>
        <strain evidence="9 10">DB0629</strain>
    </source>
</reference>
<feature type="transmembrane region" description="Helical" evidence="8">
    <location>
        <begin position="161"/>
        <end position="180"/>
    </location>
</feature>
<evidence type="ECO:0000313" key="10">
    <source>
        <dbReference type="Proteomes" id="UP000562984"/>
    </source>
</evidence>
<evidence type="ECO:0000256" key="6">
    <source>
        <dbReference type="ARBA" id="ARBA00023136"/>
    </source>
</evidence>
<keyword evidence="4 8" id="KW-0812">Transmembrane</keyword>
<comment type="subcellular location">
    <subcellularLocation>
        <location evidence="1">Cell membrane</location>
        <topology evidence="1">Multi-pass membrane protein</topology>
    </subcellularLocation>
</comment>
<accession>A0A849ABP7</accession>
<dbReference type="EMBL" id="JABEND010000012">
    <property type="protein sequence ID" value="NNG37357.1"/>
    <property type="molecule type" value="Genomic_DNA"/>
</dbReference>
<feature type="transmembrane region" description="Helical" evidence="8">
    <location>
        <begin position="375"/>
        <end position="398"/>
    </location>
</feature>
<organism evidence="9 10">
    <name type="scientific">Nakamurella aerolata</name>
    <dbReference type="NCBI Taxonomy" id="1656892"/>
    <lineage>
        <taxon>Bacteria</taxon>
        <taxon>Bacillati</taxon>
        <taxon>Actinomycetota</taxon>
        <taxon>Actinomycetes</taxon>
        <taxon>Nakamurellales</taxon>
        <taxon>Nakamurellaceae</taxon>
        <taxon>Nakamurella</taxon>
    </lineage>
</organism>
<evidence type="ECO:0000256" key="3">
    <source>
        <dbReference type="ARBA" id="ARBA00022679"/>
    </source>
</evidence>
<feature type="transmembrane region" description="Helical" evidence="8">
    <location>
        <begin position="97"/>
        <end position="118"/>
    </location>
</feature>
<name>A0A849ABP7_9ACTN</name>
<feature type="transmembrane region" description="Helical" evidence="8">
    <location>
        <begin position="344"/>
        <end position="363"/>
    </location>
</feature>
<keyword evidence="10" id="KW-1185">Reference proteome</keyword>
<dbReference type="InterPro" id="IPR018584">
    <property type="entry name" value="GT87"/>
</dbReference>
<evidence type="ECO:0000256" key="1">
    <source>
        <dbReference type="ARBA" id="ARBA00004651"/>
    </source>
</evidence>
<evidence type="ECO:0000256" key="7">
    <source>
        <dbReference type="ARBA" id="ARBA00024033"/>
    </source>
</evidence>
<evidence type="ECO:0000256" key="5">
    <source>
        <dbReference type="ARBA" id="ARBA00022989"/>
    </source>
</evidence>
<keyword evidence="3" id="KW-0808">Transferase</keyword>
<sequence>MTGRTDAPARSLPRWSRWLTTPLVWLLLMVSLMGHVLVMAAGTDGLAMIDLRVYLSSADHLGDGTLYTFLTPQGLPFTYPPFPTLLFWPLAQLPWPVAAAGWQLLCLLALATSVYLTLRLLSLAGPDGRWPRALTRGVTVTVTAVTLWSEPVRTTFNYGQVNLLLMALLLAGAVTARQWLAGVTVGLAAGIKLVPSITGLYYLIRRQWTAVTAAVVSFAVTVGICLLAMPGPTWDFFTSLMFDASRTGEIQAMRNQSLRGVAARTVGSAATAVWLLAAVLVLVLTVLVCQRVTRRGDRLAAFLAVQLCGLLVSPISWNHHWVWVLPLLLWCLLGADRRERSVRVLAWCWTLAIFTFAVPIAAAREKDAGATGRSWQWWELGLSLAYPVLGIVTLLVLWRLGRRTEGVRSGQVGRRPEGRGAPVEQ</sequence>
<keyword evidence="2" id="KW-1003">Cell membrane</keyword>
<keyword evidence="6 8" id="KW-0472">Membrane</keyword>
<comment type="similarity">
    <text evidence="7">Belongs to the glycosyltransferase 87 family.</text>
</comment>
<feature type="transmembrane region" description="Helical" evidence="8">
    <location>
        <begin position="266"/>
        <end position="287"/>
    </location>
</feature>
<feature type="transmembrane region" description="Helical" evidence="8">
    <location>
        <begin position="211"/>
        <end position="231"/>
    </location>
</feature>
<evidence type="ECO:0000256" key="4">
    <source>
        <dbReference type="ARBA" id="ARBA00022692"/>
    </source>
</evidence>
<dbReference type="GO" id="GO:0016758">
    <property type="term" value="F:hexosyltransferase activity"/>
    <property type="evidence" value="ECO:0007669"/>
    <property type="project" value="InterPro"/>
</dbReference>
<keyword evidence="5 8" id="KW-1133">Transmembrane helix</keyword>
<dbReference type="GO" id="GO:0005886">
    <property type="term" value="C:plasma membrane"/>
    <property type="evidence" value="ECO:0007669"/>
    <property type="project" value="UniProtKB-SubCell"/>
</dbReference>
<dbReference type="RefSeq" id="WP_171201053.1">
    <property type="nucleotide sequence ID" value="NZ_JABEND010000012.1"/>
</dbReference>
<comment type="caution">
    <text evidence="9">The sequence shown here is derived from an EMBL/GenBank/DDBJ whole genome shotgun (WGS) entry which is preliminary data.</text>
</comment>
<dbReference type="AlphaFoldDB" id="A0A849ABP7"/>
<proteinExistence type="inferred from homology"/>
<evidence type="ECO:0000313" key="9">
    <source>
        <dbReference type="EMBL" id="NNG37357.1"/>
    </source>
</evidence>
<evidence type="ECO:0000256" key="8">
    <source>
        <dbReference type="SAM" id="Phobius"/>
    </source>
</evidence>
<gene>
    <name evidence="9" type="ORF">HKD39_16950</name>
</gene>
<feature type="transmembrane region" description="Helical" evidence="8">
    <location>
        <begin position="186"/>
        <end position="204"/>
    </location>
</feature>
<evidence type="ECO:0000256" key="2">
    <source>
        <dbReference type="ARBA" id="ARBA00022475"/>
    </source>
</evidence>